<keyword evidence="1" id="KW-0812">Transmembrane</keyword>
<keyword evidence="1" id="KW-0472">Membrane</keyword>
<feature type="transmembrane region" description="Helical" evidence="1">
    <location>
        <begin position="67"/>
        <end position="84"/>
    </location>
</feature>
<dbReference type="Proteomes" id="UP000199534">
    <property type="component" value="Unassembled WGS sequence"/>
</dbReference>
<evidence type="ECO:0000313" key="3">
    <source>
        <dbReference type="Proteomes" id="UP000199534"/>
    </source>
</evidence>
<evidence type="ECO:0008006" key="4">
    <source>
        <dbReference type="Google" id="ProtNLM"/>
    </source>
</evidence>
<keyword evidence="1" id="KW-1133">Transmembrane helix</keyword>
<protein>
    <recommendedName>
        <fullName evidence="4">DUF3379 domain-containing protein</fullName>
    </recommendedName>
</protein>
<proteinExistence type="predicted"/>
<dbReference type="OrthoDB" id="981524at2"/>
<gene>
    <name evidence="2" type="ORF">SAMN04490243_0062</name>
</gene>
<sequence length="164" mass="18579">MKQHSRDGFKTPDKYFENFQEQLGKRLNAEDSDGFSVPEGFFESFGEKLEQRLTESPGKVRKLRPQLLAWSGAVAAAIILFVVLQPGSNYASPTFSDLADAEIENYLEVGYEDLSAYEWAENFPPESLSAEDLIEVEPAEEQLLDYLDQDPDALEELFKDTDNE</sequence>
<dbReference type="AlphaFoldDB" id="A0A1I6FMP6"/>
<keyword evidence="3" id="KW-1185">Reference proteome</keyword>
<organism evidence="2 3">
    <name type="scientific">Robiginitalea myxolifaciens</name>
    <dbReference type="NCBI Taxonomy" id="400055"/>
    <lineage>
        <taxon>Bacteria</taxon>
        <taxon>Pseudomonadati</taxon>
        <taxon>Bacteroidota</taxon>
        <taxon>Flavobacteriia</taxon>
        <taxon>Flavobacteriales</taxon>
        <taxon>Flavobacteriaceae</taxon>
        <taxon>Robiginitalea</taxon>
    </lineage>
</organism>
<reference evidence="2 3" key="1">
    <citation type="submission" date="2016-10" db="EMBL/GenBank/DDBJ databases">
        <authorList>
            <person name="de Groot N.N."/>
        </authorList>
    </citation>
    <scope>NUCLEOTIDE SEQUENCE [LARGE SCALE GENOMIC DNA]</scope>
    <source>
        <strain evidence="2 3">DSM 21019</strain>
    </source>
</reference>
<dbReference type="EMBL" id="FOYQ01000001">
    <property type="protein sequence ID" value="SFR31235.1"/>
    <property type="molecule type" value="Genomic_DNA"/>
</dbReference>
<evidence type="ECO:0000313" key="2">
    <source>
        <dbReference type="EMBL" id="SFR31235.1"/>
    </source>
</evidence>
<dbReference type="RefSeq" id="WP_092979767.1">
    <property type="nucleotide sequence ID" value="NZ_FOYQ01000001.1"/>
</dbReference>
<dbReference type="STRING" id="400055.SAMN04490243_0062"/>
<name>A0A1I6FMP6_9FLAO</name>
<evidence type="ECO:0000256" key="1">
    <source>
        <dbReference type="SAM" id="Phobius"/>
    </source>
</evidence>
<accession>A0A1I6FMP6</accession>